<evidence type="ECO:0000256" key="2">
    <source>
        <dbReference type="ARBA" id="ARBA00003532"/>
    </source>
</evidence>
<evidence type="ECO:0000256" key="1">
    <source>
        <dbReference type="ARBA" id="ARBA00001966"/>
    </source>
</evidence>
<dbReference type="InterPro" id="IPR017900">
    <property type="entry name" value="4Fe4S_Fe_S_CS"/>
</dbReference>
<comment type="cofactor">
    <cofactor evidence="1">
        <name>[4Fe-4S] cluster</name>
        <dbReference type="ChEBI" id="CHEBI:49883"/>
    </cofactor>
</comment>
<dbReference type="PROSITE" id="PS00198">
    <property type="entry name" value="4FE4S_FER_1"/>
    <property type="match status" value="2"/>
</dbReference>
<dbReference type="GO" id="GO:0046872">
    <property type="term" value="F:metal ion binding"/>
    <property type="evidence" value="ECO:0007669"/>
    <property type="project" value="UniProtKB-KW"/>
</dbReference>
<comment type="function">
    <text evidence="2">Ferredoxins are iron-sulfur proteins that transfer electrons in a wide variety of metabolic reactions.</text>
</comment>
<dbReference type="RefSeq" id="WP_149189116.1">
    <property type="nucleotide sequence ID" value="NZ_VTOZ01000013.1"/>
</dbReference>
<accession>A0A5D6WQI1</accession>
<dbReference type="InterPro" id="IPR017896">
    <property type="entry name" value="4Fe4S_Fe-S-bd"/>
</dbReference>
<sequence length="66" mass="7035">MCKKKRQAVVQTADCVACGTCVDVCPRGALTIYRGSFAQVDAVVCVGCGRCVRECPASIIRLEVQV</sequence>
<dbReference type="PANTHER" id="PTHR24960">
    <property type="entry name" value="PHOTOSYSTEM I IRON-SULFUR CENTER-RELATED"/>
    <property type="match status" value="1"/>
</dbReference>
<keyword evidence="6" id="KW-0411">Iron-sulfur</keyword>
<feature type="domain" description="4Fe-4S ferredoxin-type" evidence="7">
    <location>
        <begin position="36"/>
        <end position="65"/>
    </location>
</feature>
<keyword evidence="5" id="KW-0408">Iron</keyword>
<dbReference type="Proteomes" id="UP000322783">
    <property type="component" value="Unassembled WGS sequence"/>
</dbReference>
<keyword evidence="3" id="KW-0004">4Fe-4S</keyword>
<dbReference type="InterPro" id="IPR050157">
    <property type="entry name" value="PSI_iron-sulfur_center"/>
</dbReference>
<evidence type="ECO:0000313" key="8">
    <source>
        <dbReference type="EMBL" id="TYZ28654.1"/>
    </source>
</evidence>
<organism evidence="8 9">
    <name type="scientific">Selenomonas caprae</name>
    <dbReference type="NCBI Taxonomy" id="2606905"/>
    <lineage>
        <taxon>Bacteria</taxon>
        <taxon>Bacillati</taxon>
        <taxon>Bacillota</taxon>
        <taxon>Negativicutes</taxon>
        <taxon>Selenomonadales</taxon>
        <taxon>Selenomonadaceae</taxon>
        <taxon>Selenomonas</taxon>
    </lineage>
</organism>
<dbReference type="Pfam" id="PF12838">
    <property type="entry name" value="Fer4_7"/>
    <property type="match status" value="1"/>
</dbReference>
<feature type="domain" description="4Fe-4S ferredoxin-type" evidence="7">
    <location>
        <begin position="6"/>
        <end position="35"/>
    </location>
</feature>
<proteinExistence type="predicted"/>
<reference evidence="8 9" key="1">
    <citation type="submission" date="2019-08" db="EMBL/GenBank/DDBJ databases">
        <title>Selenomonas sp. mPRGC5 and Selenomonas sp. mPRGC8 isolated from ruminal fluid of dairy goat (Capra hircus).</title>
        <authorList>
            <person name="Poothong S."/>
            <person name="Nuengjamnong C."/>
            <person name="Tanasupawat S."/>
        </authorList>
    </citation>
    <scope>NUCLEOTIDE SEQUENCE [LARGE SCALE GENOMIC DNA]</scope>
    <source>
        <strain evidence="9">mPRGC8</strain>
    </source>
</reference>
<keyword evidence="9" id="KW-1185">Reference proteome</keyword>
<evidence type="ECO:0000256" key="5">
    <source>
        <dbReference type="ARBA" id="ARBA00023004"/>
    </source>
</evidence>
<comment type="caution">
    <text evidence="8">The sequence shown here is derived from an EMBL/GenBank/DDBJ whole genome shotgun (WGS) entry which is preliminary data.</text>
</comment>
<dbReference type="GO" id="GO:0051539">
    <property type="term" value="F:4 iron, 4 sulfur cluster binding"/>
    <property type="evidence" value="ECO:0007669"/>
    <property type="project" value="UniProtKB-KW"/>
</dbReference>
<evidence type="ECO:0000256" key="3">
    <source>
        <dbReference type="ARBA" id="ARBA00022485"/>
    </source>
</evidence>
<dbReference type="AlphaFoldDB" id="A0A5D6WQI1"/>
<dbReference type="PANTHER" id="PTHR24960:SF79">
    <property type="entry name" value="PHOTOSYSTEM I IRON-SULFUR CENTER"/>
    <property type="match status" value="1"/>
</dbReference>
<dbReference type="SUPFAM" id="SSF54862">
    <property type="entry name" value="4Fe-4S ferredoxins"/>
    <property type="match status" value="1"/>
</dbReference>
<dbReference type="PROSITE" id="PS51379">
    <property type="entry name" value="4FE4S_FER_2"/>
    <property type="match status" value="2"/>
</dbReference>
<evidence type="ECO:0000256" key="4">
    <source>
        <dbReference type="ARBA" id="ARBA00022723"/>
    </source>
</evidence>
<evidence type="ECO:0000313" key="9">
    <source>
        <dbReference type="Proteomes" id="UP000322783"/>
    </source>
</evidence>
<dbReference type="EMBL" id="VTOZ01000013">
    <property type="protein sequence ID" value="TYZ28654.1"/>
    <property type="molecule type" value="Genomic_DNA"/>
</dbReference>
<gene>
    <name evidence="8" type="ORF">FZ041_07365</name>
</gene>
<keyword evidence="4" id="KW-0479">Metal-binding</keyword>
<name>A0A5D6WQI1_9FIRM</name>
<dbReference type="Gene3D" id="3.30.70.20">
    <property type="match status" value="2"/>
</dbReference>
<evidence type="ECO:0000256" key="6">
    <source>
        <dbReference type="ARBA" id="ARBA00023014"/>
    </source>
</evidence>
<protein>
    <submittedName>
        <fullName evidence="8">4Fe-4S dicluster domain-containing protein</fullName>
    </submittedName>
</protein>
<evidence type="ECO:0000259" key="7">
    <source>
        <dbReference type="PROSITE" id="PS51379"/>
    </source>
</evidence>